<evidence type="ECO:0000256" key="3">
    <source>
        <dbReference type="ARBA" id="ARBA00023002"/>
    </source>
</evidence>
<sequence length="311" mass="34029">MKIQTVACLGAGTIGASWAAYFLSKGLNVTVQDIDDRQIAAARAKVSALLKDMEEKKLLTQAEREAAAERASFTTQIAEAVKNAQFIQESALERYEIKQKVLEEVDANAWEGAIFSSSSSGLLVSRLQGYSRYPGRVIVGHPFNPPHLIPLVEIVKGNADEAVVRAAGAFYREIGKVPIVINKELPGHVANRIQAAVWREAIDLVVNGVCSVNDVDAAVCNGPGLRWALMGPNMIFNLGGGDNGMESFLGQFAPSFETWWADMATWNQFPEGSRELLVSGVKDEMGEKDLKDIARWRDEMLTGLLKLRYSS</sequence>
<evidence type="ECO:0000256" key="1">
    <source>
        <dbReference type="ARBA" id="ARBA00005086"/>
    </source>
</evidence>
<organism evidence="6 7">
    <name type="scientific">Papillibacter cinnamivorans DSM 12816</name>
    <dbReference type="NCBI Taxonomy" id="1122930"/>
    <lineage>
        <taxon>Bacteria</taxon>
        <taxon>Bacillati</taxon>
        <taxon>Bacillota</taxon>
        <taxon>Clostridia</taxon>
        <taxon>Eubacteriales</taxon>
        <taxon>Oscillospiraceae</taxon>
        <taxon>Papillibacter</taxon>
    </lineage>
</organism>
<dbReference type="PANTHER" id="PTHR48075:SF5">
    <property type="entry name" value="3-HYDROXYBUTYRYL-COA DEHYDROGENASE"/>
    <property type="match status" value="1"/>
</dbReference>
<keyword evidence="7" id="KW-1185">Reference proteome</keyword>
<comment type="pathway">
    <text evidence="1">Lipid metabolism; butanoate metabolism.</text>
</comment>
<dbReference type="RefSeq" id="WP_084235428.1">
    <property type="nucleotide sequence ID" value="NZ_FWXW01000009.1"/>
</dbReference>
<protein>
    <submittedName>
        <fullName evidence="6">3-hydroxyacyl-CoA dehydrogenase</fullName>
    </submittedName>
</protein>
<dbReference type="SUPFAM" id="SSF51735">
    <property type="entry name" value="NAD(P)-binding Rossmann-fold domains"/>
    <property type="match status" value="1"/>
</dbReference>
<comment type="similarity">
    <text evidence="2">Belongs to the 3-hydroxyacyl-CoA dehydrogenase family.</text>
</comment>
<evidence type="ECO:0000313" key="7">
    <source>
        <dbReference type="Proteomes" id="UP000192790"/>
    </source>
</evidence>
<dbReference type="Gene3D" id="3.40.50.720">
    <property type="entry name" value="NAD(P)-binding Rossmann-like Domain"/>
    <property type="match status" value="1"/>
</dbReference>
<evidence type="ECO:0000259" key="4">
    <source>
        <dbReference type="Pfam" id="PF00725"/>
    </source>
</evidence>
<dbReference type="AlphaFoldDB" id="A0A1W2CEQ3"/>
<name>A0A1W2CEQ3_9FIRM</name>
<dbReference type="InterPro" id="IPR036291">
    <property type="entry name" value="NAD(P)-bd_dom_sf"/>
</dbReference>
<dbReference type="InterPro" id="IPR013328">
    <property type="entry name" value="6PGD_dom2"/>
</dbReference>
<dbReference type="Gene3D" id="1.10.1040.10">
    <property type="entry name" value="N-(1-d-carboxylethyl)-l-norvaline Dehydrogenase, domain 2"/>
    <property type="match status" value="1"/>
</dbReference>
<dbReference type="InterPro" id="IPR006176">
    <property type="entry name" value="3-OHacyl-CoA_DH_NAD-bd"/>
</dbReference>
<dbReference type="EMBL" id="FWXW01000009">
    <property type="protein sequence ID" value="SMC83725.1"/>
    <property type="molecule type" value="Genomic_DNA"/>
</dbReference>
<feature type="domain" description="3-hydroxyacyl-CoA dehydrogenase C-terminal" evidence="4">
    <location>
        <begin position="187"/>
        <end position="271"/>
    </location>
</feature>
<evidence type="ECO:0000313" key="6">
    <source>
        <dbReference type="EMBL" id="SMC83725.1"/>
    </source>
</evidence>
<dbReference type="InterPro" id="IPR008927">
    <property type="entry name" value="6-PGluconate_DH-like_C_sf"/>
</dbReference>
<dbReference type="GO" id="GO:0070403">
    <property type="term" value="F:NAD+ binding"/>
    <property type="evidence" value="ECO:0007669"/>
    <property type="project" value="InterPro"/>
</dbReference>
<dbReference type="Proteomes" id="UP000192790">
    <property type="component" value="Unassembled WGS sequence"/>
</dbReference>
<dbReference type="OrthoDB" id="9771883at2"/>
<feature type="domain" description="3-hydroxyacyl-CoA dehydrogenase NAD binding" evidence="5">
    <location>
        <begin position="5"/>
        <end position="183"/>
    </location>
</feature>
<dbReference type="SUPFAM" id="SSF48179">
    <property type="entry name" value="6-phosphogluconate dehydrogenase C-terminal domain-like"/>
    <property type="match status" value="1"/>
</dbReference>
<dbReference type="Pfam" id="PF02737">
    <property type="entry name" value="3HCDH_N"/>
    <property type="match status" value="1"/>
</dbReference>
<dbReference type="PANTHER" id="PTHR48075">
    <property type="entry name" value="3-HYDROXYACYL-COA DEHYDROGENASE FAMILY PROTEIN"/>
    <property type="match status" value="1"/>
</dbReference>
<evidence type="ECO:0000259" key="5">
    <source>
        <dbReference type="Pfam" id="PF02737"/>
    </source>
</evidence>
<reference evidence="6 7" key="1">
    <citation type="submission" date="2017-04" db="EMBL/GenBank/DDBJ databases">
        <authorList>
            <person name="Afonso C.L."/>
            <person name="Miller P.J."/>
            <person name="Scott M.A."/>
            <person name="Spackman E."/>
            <person name="Goraichik I."/>
            <person name="Dimitrov K.M."/>
            <person name="Suarez D.L."/>
            <person name="Swayne D.E."/>
        </authorList>
    </citation>
    <scope>NUCLEOTIDE SEQUENCE [LARGE SCALE GENOMIC DNA]</scope>
    <source>
        <strain evidence="6 7">DSM 12816</strain>
    </source>
</reference>
<dbReference type="InterPro" id="IPR006108">
    <property type="entry name" value="3HC_DH_C"/>
</dbReference>
<dbReference type="GO" id="GO:0006631">
    <property type="term" value="P:fatty acid metabolic process"/>
    <property type="evidence" value="ECO:0007669"/>
    <property type="project" value="InterPro"/>
</dbReference>
<dbReference type="GO" id="GO:0016616">
    <property type="term" value="F:oxidoreductase activity, acting on the CH-OH group of donors, NAD or NADP as acceptor"/>
    <property type="evidence" value="ECO:0007669"/>
    <property type="project" value="InterPro"/>
</dbReference>
<proteinExistence type="inferred from homology"/>
<evidence type="ECO:0000256" key="2">
    <source>
        <dbReference type="ARBA" id="ARBA00009463"/>
    </source>
</evidence>
<dbReference type="Pfam" id="PF00725">
    <property type="entry name" value="3HCDH"/>
    <property type="match status" value="1"/>
</dbReference>
<dbReference type="STRING" id="1122930.SAMN02745168_2769"/>
<accession>A0A1W2CEQ3</accession>
<keyword evidence="3" id="KW-0560">Oxidoreductase</keyword>
<gene>
    <name evidence="6" type="ORF">SAMN02745168_2769</name>
</gene>